<dbReference type="Proteomes" id="UP000182836">
    <property type="component" value="Unassembled WGS sequence"/>
</dbReference>
<organism evidence="2 3">
    <name type="scientific">Aneurinibacillus migulanus</name>
    <name type="common">Bacillus migulanus</name>
    <dbReference type="NCBI Taxonomy" id="47500"/>
    <lineage>
        <taxon>Bacteria</taxon>
        <taxon>Bacillati</taxon>
        <taxon>Bacillota</taxon>
        <taxon>Bacilli</taxon>
        <taxon>Bacillales</taxon>
        <taxon>Paenibacillaceae</taxon>
        <taxon>Aneurinibacillus group</taxon>
        <taxon>Aneurinibacillus</taxon>
    </lineage>
</organism>
<dbReference type="AlphaFoldDB" id="A0A1G8LBT8"/>
<feature type="compositionally biased region" description="Polar residues" evidence="1">
    <location>
        <begin position="37"/>
        <end position="51"/>
    </location>
</feature>
<evidence type="ECO:0000256" key="1">
    <source>
        <dbReference type="SAM" id="MobiDB-lite"/>
    </source>
</evidence>
<evidence type="ECO:0000313" key="3">
    <source>
        <dbReference type="Proteomes" id="UP000182836"/>
    </source>
</evidence>
<dbReference type="RefSeq" id="WP_043072347.1">
    <property type="nucleotide sequence ID" value="NZ_BJOA01000066.1"/>
</dbReference>
<dbReference type="GeneID" id="42309829"/>
<gene>
    <name evidence="2" type="ORF">SAMN04487909_10513</name>
</gene>
<accession>A0A1G8LBT8</accession>
<protein>
    <submittedName>
        <fullName evidence="2">Uncharacterized protein</fullName>
    </submittedName>
</protein>
<name>A0A1G8LBT8_ANEMI</name>
<reference evidence="2 3" key="1">
    <citation type="submission" date="2016-10" db="EMBL/GenBank/DDBJ databases">
        <authorList>
            <person name="de Groot N.N."/>
        </authorList>
    </citation>
    <scope>NUCLEOTIDE SEQUENCE [LARGE SCALE GENOMIC DNA]</scope>
    <source>
        <strain evidence="2 3">DSM 2895</strain>
    </source>
</reference>
<sequence length="62" mass="6921">MDKKLREELDKIQPAWKNAGEYSDDNTIDSGDKVPSNYENSLPANPKSNANFEVRKAPGRLG</sequence>
<evidence type="ECO:0000313" key="2">
    <source>
        <dbReference type="EMBL" id="SDI53131.1"/>
    </source>
</evidence>
<proteinExistence type="predicted"/>
<feature type="region of interest" description="Disordered" evidence="1">
    <location>
        <begin position="16"/>
        <end position="62"/>
    </location>
</feature>
<dbReference type="EMBL" id="FNED01000005">
    <property type="protein sequence ID" value="SDI53131.1"/>
    <property type="molecule type" value="Genomic_DNA"/>
</dbReference>